<keyword evidence="17" id="KW-1185">Reference proteome</keyword>
<organism evidence="16 17">
    <name type="scientific">Novosphingobium mangrovi</name>
    <name type="common">ex Hu et al. 2023</name>
    <dbReference type="NCBI Taxonomy" id="2930094"/>
    <lineage>
        <taxon>Bacteria</taxon>
        <taxon>Pseudomonadati</taxon>
        <taxon>Pseudomonadota</taxon>
        <taxon>Alphaproteobacteria</taxon>
        <taxon>Sphingomonadales</taxon>
        <taxon>Sphingomonadaceae</taxon>
        <taxon>Novosphingobium</taxon>
    </lineage>
</organism>
<evidence type="ECO:0000313" key="17">
    <source>
        <dbReference type="Proteomes" id="UP001162802"/>
    </source>
</evidence>
<keyword evidence="16" id="KW-0675">Receptor</keyword>
<keyword evidence="8 12" id="KW-0798">TonB box</keyword>
<accession>A0ABT0A7W7</accession>
<dbReference type="Pfam" id="PF07715">
    <property type="entry name" value="Plug"/>
    <property type="match status" value="1"/>
</dbReference>
<dbReference type="PANTHER" id="PTHR32552">
    <property type="entry name" value="FERRICHROME IRON RECEPTOR-RELATED"/>
    <property type="match status" value="1"/>
</dbReference>
<keyword evidence="9 11" id="KW-0472">Membrane</keyword>
<feature type="signal peptide" evidence="13">
    <location>
        <begin position="1"/>
        <end position="26"/>
    </location>
</feature>
<keyword evidence="2 11" id="KW-0813">Transport</keyword>
<dbReference type="InterPro" id="IPR012910">
    <property type="entry name" value="Plug_dom"/>
</dbReference>
<dbReference type="InterPro" id="IPR036942">
    <property type="entry name" value="Beta-barrel_TonB_sf"/>
</dbReference>
<evidence type="ECO:0000256" key="13">
    <source>
        <dbReference type="SAM" id="SignalP"/>
    </source>
</evidence>
<evidence type="ECO:0000256" key="10">
    <source>
        <dbReference type="ARBA" id="ARBA00023237"/>
    </source>
</evidence>
<comment type="similarity">
    <text evidence="11 12">Belongs to the TonB-dependent receptor family.</text>
</comment>
<evidence type="ECO:0000256" key="5">
    <source>
        <dbReference type="ARBA" id="ARBA00022692"/>
    </source>
</evidence>
<dbReference type="SUPFAM" id="SSF56935">
    <property type="entry name" value="Porins"/>
    <property type="match status" value="1"/>
</dbReference>
<protein>
    <submittedName>
        <fullName evidence="16">TonB-dependent receptor</fullName>
    </submittedName>
</protein>
<comment type="subcellular location">
    <subcellularLocation>
        <location evidence="1 11">Cell outer membrane</location>
        <topology evidence="1 11">Multi-pass membrane protein</topology>
    </subcellularLocation>
</comment>
<dbReference type="Proteomes" id="UP001162802">
    <property type="component" value="Unassembled WGS sequence"/>
</dbReference>
<comment type="caution">
    <text evidence="16">The sequence shown here is derived from an EMBL/GenBank/DDBJ whole genome shotgun (WGS) entry which is preliminary data.</text>
</comment>
<feature type="domain" description="TonB-dependent receptor-like beta-barrel" evidence="14">
    <location>
        <begin position="309"/>
        <end position="755"/>
    </location>
</feature>
<feature type="domain" description="TonB-dependent receptor plug" evidence="15">
    <location>
        <begin position="56"/>
        <end position="158"/>
    </location>
</feature>
<evidence type="ECO:0000256" key="3">
    <source>
        <dbReference type="ARBA" id="ARBA00022452"/>
    </source>
</evidence>
<keyword evidence="13" id="KW-0732">Signal</keyword>
<keyword evidence="6" id="KW-0408">Iron</keyword>
<dbReference type="PANTHER" id="PTHR32552:SF81">
    <property type="entry name" value="TONB-DEPENDENT OUTER MEMBRANE RECEPTOR"/>
    <property type="match status" value="1"/>
</dbReference>
<evidence type="ECO:0000256" key="4">
    <source>
        <dbReference type="ARBA" id="ARBA00022496"/>
    </source>
</evidence>
<dbReference type="RefSeq" id="WP_243796403.1">
    <property type="nucleotide sequence ID" value="NZ_JALHAT010000001.1"/>
</dbReference>
<feature type="chain" id="PRO_5046466756" evidence="13">
    <location>
        <begin position="27"/>
        <end position="799"/>
    </location>
</feature>
<evidence type="ECO:0000256" key="7">
    <source>
        <dbReference type="ARBA" id="ARBA00023065"/>
    </source>
</evidence>
<dbReference type="Gene3D" id="2.40.170.20">
    <property type="entry name" value="TonB-dependent receptor, beta-barrel domain"/>
    <property type="match status" value="1"/>
</dbReference>
<evidence type="ECO:0000256" key="12">
    <source>
        <dbReference type="RuleBase" id="RU003357"/>
    </source>
</evidence>
<evidence type="ECO:0000256" key="8">
    <source>
        <dbReference type="ARBA" id="ARBA00023077"/>
    </source>
</evidence>
<dbReference type="Pfam" id="PF00593">
    <property type="entry name" value="TonB_dep_Rec_b-barrel"/>
    <property type="match status" value="1"/>
</dbReference>
<reference evidence="16" key="1">
    <citation type="submission" date="2022-03" db="EMBL/GenBank/DDBJ databases">
        <title>Identification of a novel bacterium isolated from mangrove sediments.</title>
        <authorList>
            <person name="Pan X."/>
        </authorList>
    </citation>
    <scope>NUCLEOTIDE SEQUENCE</scope>
    <source>
        <strain evidence="16">B2637</strain>
    </source>
</reference>
<dbReference type="InterPro" id="IPR039426">
    <property type="entry name" value="TonB-dep_rcpt-like"/>
</dbReference>
<keyword evidence="3 11" id="KW-1134">Transmembrane beta strand</keyword>
<dbReference type="InterPro" id="IPR000531">
    <property type="entry name" value="Beta-barrel_TonB"/>
</dbReference>
<evidence type="ECO:0000256" key="2">
    <source>
        <dbReference type="ARBA" id="ARBA00022448"/>
    </source>
</evidence>
<evidence type="ECO:0000256" key="1">
    <source>
        <dbReference type="ARBA" id="ARBA00004571"/>
    </source>
</evidence>
<evidence type="ECO:0000256" key="6">
    <source>
        <dbReference type="ARBA" id="ARBA00023004"/>
    </source>
</evidence>
<evidence type="ECO:0000256" key="9">
    <source>
        <dbReference type="ARBA" id="ARBA00023136"/>
    </source>
</evidence>
<evidence type="ECO:0000313" key="16">
    <source>
        <dbReference type="EMBL" id="MCJ1959263.1"/>
    </source>
</evidence>
<keyword evidence="4" id="KW-0410">Iron transport</keyword>
<evidence type="ECO:0000259" key="14">
    <source>
        <dbReference type="Pfam" id="PF00593"/>
    </source>
</evidence>
<dbReference type="PROSITE" id="PS52016">
    <property type="entry name" value="TONB_DEPENDENT_REC_3"/>
    <property type="match status" value="1"/>
</dbReference>
<keyword evidence="5 11" id="KW-0812">Transmembrane</keyword>
<keyword evidence="7" id="KW-0406">Ion transport</keyword>
<name>A0ABT0A7W7_9SPHN</name>
<evidence type="ECO:0000259" key="15">
    <source>
        <dbReference type="Pfam" id="PF07715"/>
    </source>
</evidence>
<keyword evidence="10 11" id="KW-0998">Cell outer membrane</keyword>
<gene>
    <name evidence="16" type="ORF">MTR65_01040</name>
</gene>
<sequence>MMMRRNLSAVLLSATILGGLAGQAHAQTGGQENATRTSEPAFNEIIVSAQRRSESLQDVPLSLSAVTSDALETRQINNLASLSAAAPSLQVDADNNFSVRGVGTLSFSNTIDTSVALAMDEVNLGRPDLGAPMLMDVERVEVLNGPQGLLFGKNASAGLINIVTARPVIGEFSGSTEIQASNRATPQADRNAPAIIAKQVLNIPVSENSALRLNALYGYQESPLTRIVGVDTGDIPYVNVPRRNYDADRNMQFKAKYLYEDMSGLSVYLIGDYNRIKSGLSRFNQTYRQVEADSPVNGIVADAGSEIGPDMFLELTNGGFYQDLKTGGAQAAVSYEFDSGFQISNIFAWRYSNTDQNLDVDALPVADVDTNYSTTNYDQFTNELRLILPDTSRLTGQAGLFFLSSKLNATNLLAGNQSMPDFVLSGFPFCVGATVTPGGPPNCSVSNDFFLGRSYDATLDTTSYAAFGQLTYELADGLTVFGGGRVTRDQVDLDVEQGQVRTFVNLGVDPGTFEDSYKNTNFSWKLGGQYEPTEDIMFYGFYGRGYKGPGFNTTAITGDDGIARVVPIDPETSDAFEIGIKTSWFDHRLTLNVSAFHTKFDNFQVQSFDTALRTFVVQNAAKVKSRGVEVTLGARPVPGLSIDASATFLDATYDDFPGAECYIGQSNCGPDGTFNAGGQTLPLSPKFTSTVQAMYELPVSGPVVPFIQGNWYHRSSVNYLINGAPGADYGSADTFGFSAGVNVNDRLRASLFCNNCTNEHIPSSIITDAGEANAGRLAFTQRYGLNAVRQIGVQLQFDY</sequence>
<proteinExistence type="inferred from homology"/>
<evidence type="ECO:0000256" key="11">
    <source>
        <dbReference type="PROSITE-ProRule" id="PRU01360"/>
    </source>
</evidence>
<dbReference type="EMBL" id="JALHAT010000001">
    <property type="protein sequence ID" value="MCJ1959263.1"/>
    <property type="molecule type" value="Genomic_DNA"/>
</dbReference>